<evidence type="ECO:0000313" key="2">
    <source>
        <dbReference type="Proteomes" id="UP000075883"/>
    </source>
</evidence>
<protein>
    <submittedName>
        <fullName evidence="1">Uncharacterized protein</fullName>
    </submittedName>
</protein>
<evidence type="ECO:0000313" key="1">
    <source>
        <dbReference type="EnsemblMetazoa" id="ACUA019002-PA"/>
    </source>
</evidence>
<name>A0A182MID3_9DIPT</name>
<accession>A0A182MID3</accession>
<organism evidence="1 2">
    <name type="scientific">Anopheles culicifacies</name>
    <dbReference type="NCBI Taxonomy" id="139723"/>
    <lineage>
        <taxon>Eukaryota</taxon>
        <taxon>Metazoa</taxon>
        <taxon>Ecdysozoa</taxon>
        <taxon>Arthropoda</taxon>
        <taxon>Hexapoda</taxon>
        <taxon>Insecta</taxon>
        <taxon>Pterygota</taxon>
        <taxon>Neoptera</taxon>
        <taxon>Endopterygota</taxon>
        <taxon>Diptera</taxon>
        <taxon>Nematocera</taxon>
        <taxon>Culicoidea</taxon>
        <taxon>Culicidae</taxon>
        <taxon>Anophelinae</taxon>
        <taxon>Anopheles</taxon>
        <taxon>culicifacies species complex</taxon>
    </lineage>
</organism>
<dbReference type="AlphaFoldDB" id="A0A182MID3"/>
<sequence>MESGCELLVCGALRDQLIQYVIVPLARTLEGDARLFEQVVLLRDLLVPRRWIVWRGSVAEEIAVTGFEQAGAGFESHSKSRIPYAGLIILLRVYIQVTEVRNGRLFTAKVRYPTVCTVMECSQSSLTGK</sequence>
<dbReference type="EMBL" id="AXCM01006038">
    <property type="status" value="NOT_ANNOTATED_CDS"/>
    <property type="molecule type" value="Genomic_DNA"/>
</dbReference>
<reference evidence="1" key="2">
    <citation type="submission" date="2020-05" db="UniProtKB">
        <authorList>
            <consortium name="EnsemblMetazoa"/>
        </authorList>
    </citation>
    <scope>IDENTIFICATION</scope>
    <source>
        <strain evidence="1">A-37</strain>
    </source>
</reference>
<proteinExistence type="predicted"/>
<dbReference type="VEuPathDB" id="VectorBase:ACUA019002"/>
<dbReference type="Proteomes" id="UP000075883">
    <property type="component" value="Unassembled WGS sequence"/>
</dbReference>
<reference evidence="2" key="1">
    <citation type="submission" date="2013-09" db="EMBL/GenBank/DDBJ databases">
        <title>The Genome Sequence of Anopheles culicifacies species A.</title>
        <authorList>
            <consortium name="The Broad Institute Genomics Platform"/>
            <person name="Neafsey D.E."/>
            <person name="Besansky N."/>
            <person name="Howell P."/>
            <person name="Walton C."/>
            <person name="Young S.K."/>
            <person name="Zeng Q."/>
            <person name="Gargeya S."/>
            <person name="Fitzgerald M."/>
            <person name="Haas B."/>
            <person name="Abouelleil A."/>
            <person name="Allen A.W."/>
            <person name="Alvarado L."/>
            <person name="Arachchi H.M."/>
            <person name="Berlin A.M."/>
            <person name="Chapman S.B."/>
            <person name="Gainer-Dewar J."/>
            <person name="Goldberg J."/>
            <person name="Griggs A."/>
            <person name="Gujja S."/>
            <person name="Hansen M."/>
            <person name="Howarth C."/>
            <person name="Imamovic A."/>
            <person name="Ireland A."/>
            <person name="Larimer J."/>
            <person name="McCowan C."/>
            <person name="Murphy C."/>
            <person name="Pearson M."/>
            <person name="Poon T.W."/>
            <person name="Priest M."/>
            <person name="Roberts A."/>
            <person name="Saif S."/>
            <person name="Shea T."/>
            <person name="Sisk P."/>
            <person name="Sykes S."/>
            <person name="Wortman J."/>
            <person name="Nusbaum C."/>
            <person name="Birren B."/>
        </authorList>
    </citation>
    <scope>NUCLEOTIDE SEQUENCE [LARGE SCALE GENOMIC DNA]</scope>
    <source>
        <strain evidence="2">A-37</strain>
    </source>
</reference>
<keyword evidence="2" id="KW-1185">Reference proteome</keyword>
<dbReference type="EnsemblMetazoa" id="ACUA019002-RA">
    <property type="protein sequence ID" value="ACUA019002-PA"/>
    <property type="gene ID" value="ACUA019002"/>
</dbReference>